<evidence type="ECO:0000259" key="3">
    <source>
        <dbReference type="PROSITE" id="PS50893"/>
    </source>
</evidence>
<dbReference type="GO" id="GO:0015421">
    <property type="term" value="F:ABC-type oligopeptide transporter activity"/>
    <property type="evidence" value="ECO:0007669"/>
    <property type="project" value="TreeGrafter"/>
</dbReference>
<dbReference type="InterPro" id="IPR017871">
    <property type="entry name" value="ABC_transporter-like_CS"/>
</dbReference>
<dbReference type="PANTHER" id="PTHR43394:SF1">
    <property type="entry name" value="ATP-BINDING CASSETTE SUB-FAMILY B MEMBER 10, MITOCHONDRIAL"/>
    <property type="match status" value="1"/>
</dbReference>
<accession>A0A921EI47</accession>
<dbReference type="GO" id="GO:0005524">
    <property type="term" value="F:ATP binding"/>
    <property type="evidence" value="ECO:0007669"/>
    <property type="project" value="UniProtKB-KW"/>
</dbReference>
<reference evidence="4" key="1">
    <citation type="journal article" date="2021" name="PeerJ">
        <title>Extensive microbial diversity within the chicken gut microbiome revealed by metagenomics and culture.</title>
        <authorList>
            <person name="Gilroy R."/>
            <person name="Ravi A."/>
            <person name="Getino M."/>
            <person name="Pursley I."/>
            <person name="Horton D.L."/>
            <person name="Alikhan N.F."/>
            <person name="Baker D."/>
            <person name="Gharbi K."/>
            <person name="Hall N."/>
            <person name="Watson M."/>
            <person name="Adriaenssens E.M."/>
            <person name="Foster-Nyarko E."/>
            <person name="Jarju S."/>
            <person name="Secka A."/>
            <person name="Antonio M."/>
            <person name="Oren A."/>
            <person name="Chaudhuri R.R."/>
            <person name="La Ragione R."/>
            <person name="Hildebrand F."/>
            <person name="Pallen M.J."/>
        </authorList>
    </citation>
    <scope>NUCLEOTIDE SEQUENCE</scope>
    <source>
        <strain evidence="4">CHK192-2623</strain>
    </source>
</reference>
<evidence type="ECO:0000256" key="2">
    <source>
        <dbReference type="ARBA" id="ARBA00022840"/>
    </source>
</evidence>
<name>A0A921EI47_LACJH</name>
<dbReference type="PROSITE" id="PS50893">
    <property type="entry name" value="ABC_TRANSPORTER_2"/>
    <property type="match status" value="1"/>
</dbReference>
<evidence type="ECO:0000313" key="4">
    <source>
        <dbReference type="EMBL" id="HJE48932.1"/>
    </source>
</evidence>
<feature type="non-terminal residue" evidence="4">
    <location>
        <position position="1"/>
    </location>
</feature>
<keyword evidence="2 4" id="KW-0067">ATP-binding</keyword>
<dbReference type="SUPFAM" id="SSF52540">
    <property type="entry name" value="P-loop containing nucleoside triphosphate hydrolases"/>
    <property type="match status" value="1"/>
</dbReference>
<sequence>AITNGLAFISQVIILGQTGWLILHNLTPVGTISGAQFFASTIFAELSGISFNWQEFKSVKPIMQKFKSGFDKKPNNQIVKNLELGNIKFSNISYKYSKNDKPLFQNLNLNFQLNNKYILIGDSAAGKSTLLNLIAGLLRNYSGDIKIDNISYSAISDNNLHEKISYLQQDPYIFSASLKWNLTLGKKIPDAKVNSVIHECGLEDMISKLPNGLETVLNDQGKQLSGGQKQRISFAREILRDTPIYLLDEATSALDKSASVKLEKAILSKKNKTVIMVTHHLREEIKQLANKVINLNEVKE</sequence>
<feature type="domain" description="ABC transporter" evidence="3">
    <location>
        <begin position="87"/>
        <end position="300"/>
    </location>
</feature>
<dbReference type="PROSITE" id="PS00211">
    <property type="entry name" value="ABC_TRANSPORTER_1"/>
    <property type="match status" value="1"/>
</dbReference>
<dbReference type="Proteomes" id="UP000732527">
    <property type="component" value="Unassembled WGS sequence"/>
</dbReference>
<dbReference type="InterPro" id="IPR039421">
    <property type="entry name" value="Type_1_exporter"/>
</dbReference>
<dbReference type="InterPro" id="IPR003593">
    <property type="entry name" value="AAA+_ATPase"/>
</dbReference>
<protein>
    <submittedName>
        <fullName evidence="4">ABC transporter ATP-binding protein/permease</fullName>
    </submittedName>
</protein>
<evidence type="ECO:0000313" key="5">
    <source>
        <dbReference type="Proteomes" id="UP000732527"/>
    </source>
</evidence>
<dbReference type="Gene3D" id="3.40.50.300">
    <property type="entry name" value="P-loop containing nucleotide triphosphate hydrolases"/>
    <property type="match status" value="1"/>
</dbReference>
<organism evidence="4 5">
    <name type="scientific">Lactobacillus johnsonii</name>
    <dbReference type="NCBI Taxonomy" id="33959"/>
    <lineage>
        <taxon>Bacteria</taxon>
        <taxon>Bacillati</taxon>
        <taxon>Bacillota</taxon>
        <taxon>Bacilli</taxon>
        <taxon>Lactobacillales</taxon>
        <taxon>Lactobacillaceae</taxon>
        <taxon>Lactobacillus</taxon>
    </lineage>
</organism>
<dbReference type="SMART" id="SM00382">
    <property type="entry name" value="AAA"/>
    <property type="match status" value="1"/>
</dbReference>
<gene>
    <name evidence="4" type="ORF">K8V69_01930</name>
</gene>
<dbReference type="Pfam" id="PF00005">
    <property type="entry name" value="ABC_tran"/>
    <property type="match status" value="1"/>
</dbReference>
<dbReference type="InterPro" id="IPR027417">
    <property type="entry name" value="P-loop_NTPase"/>
</dbReference>
<comment type="caution">
    <text evidence="4">The sequence shown here is derived from an EMBL/GenBank/DDBJ whole genome shotgun (WGS) entry which is preliminary data.</text>
</comment>
<dbReference type="PANTHER" id="PTHR43394">
    <property type="entry name" value="ATP-DEPENDENT PERMEASE MDL1, MITOCHONDRIAL"/>
    <property type="match status" value="1"/>
</dbReference>
<dbReference type="AlphaFoldDB" id="A0A921EI47"/>
<keyword evidence="1" id="KW-0547">Nucleotide-binding</keyword>
<dbReference type="EMBL" id="DYYQ01000012">
    <property type="protein sequence ID" value="HJE48932.1"/>
    <property type="molecule type" value="Genomic_DNA"/>
</dbReference>
<evidence type="ECO:0000256" key="1">
    <source>
        <dbReference type="ARBA" id="ARBA00022741"/>
    </source>
</evidence>
<proteinExistence type="predicted"/>
<reference evidence="4" key="2">
    <citation type="submission" date="2021-09" db="EMBL/GenBank/DDBJ databases">
        <authorList>
            <person name="Gilroy R."/>
        </authorList>
    </citation>
    <scope>NUCLEOTIDE SEQUENCE</scope>
    <source>
        <strain evidence="4">CHK192-2623</strain>
    </source>
</reference>
<dbReference type="InterPro" id="IPR003439">
    <property type="entry name" value="ABC_transporter-like_ATP-bd"/>
</dbReference>
<dbReference type="GO" id="GO:0016887">
    <property type="term" value="F:ATP hydrolysis activity"/>
    <property type="evidence" value="ECO:0007669"/>
    <property type="project" value="InterPro"/>
</dbReference>